<evidence type="ECO:0000259" key="2">
    <source>
        <dbReference type="Pfam" id="PF07510"/>
    </source>
</evidence>
<dbReference type="InterPro" id="IPR004919">
    <property type="entry name" value="GmrSD_N"/>
</dbReference>
<organism evidence="3 4">
    <name type="scientific">Pelagivirga sediminicola</name>
    <dbReference type="NCBI Taxonomy" id="2170575"/>
    <lineage>
        <taxon>Bacteria</taxon>
        <taxon>Pseudomonadati</taxon>
        <taxon>Pseudomonadota</taxon>
        <taxon>Alphaproteobacteria</taxon>
        <taxon>Rhodobacterales</taxon>
        <taxon>Paracoccaceae</taxon>
        <taxon>Pelagivirga</taxon>
    </lineage>
</organism>
<dbReference type="EMBL" id="QCYH01000008">
    <property type="protein sequence ID" value="PVA09506.1"/>
    <property type="molecule type" value="Genomic_DNA"/>
</dbReference>
<comment type="caution">
    <text evidence="3">The sequence shown here is derived from an EMBL/GenBank/DDBJ whole genome shotgun (WGS) entry which is preliminary data.</text>
</comment>
<evidence type="ECO:0000313" key="4">
    <source>
        <dbReference type="Proteomes" id="UP000244446"/>
    </source>
</evidence>
<name>A0A2T7G541_9RHOB</name>
<dbReference type="PANTHER" id="PTHR35149">
    <property type="entry name" value="SLL5132 PROTEIN"/>
    <property type="match status" value="1"/>
</dbReference>
<keyword evidence="4" id="KW-1185">Reference proteome</keyword>
<evidence type="ECO:0000259" key="1">
    <source>
        <dbReference type="Pfam" id="PF03235"/>
    </source>
</evidence>
<sequence>MIEQKGNTVKAGPVTVRQLLENRQRFCVPIYQRHYVWSRDKQWEPFWNDVRTKAIERLNNRERRFSHFMGAVVLEARGAASSRQVTSFQVVDGQQRLTTFQLFLAAARDYAEQAGFGDSVGLIEGYLFNEKEHLMEDPEIEKYKVWPTKYDRELFQDILFEERPELRKKYREYFYKSRDKIYEYSTVPSLLGAYGFFFDRIKHAVESDDLEDDFAETIEVKEDDEEDIAATEAEHDLDRIAMEQRLDALWEALIEEFKVVEITLEEGDDAQVIFETLNERGKPLLAADLVRNNIFHRADARREHADKLFDKYWKDFEDPFWSVMEKQGRYNRERIEFFLANFIAGKVAGEVTLSKLFSEYKAFVKIQANKATGGYPSVEAELKDLRAFGALYRRLLERDADDPLGHFAKLLHPWDVTTVYPLVLRLWSEEVDEAEKAECLSILLTFIVRRAICGLTTKNYNKFFLSVLRHLEANAFSKTNLAKFLSAQTSESARLPSDKEFEGAWMSAPVYGRRLTPLRVRAVLEAIEREKRQKFHETDQLAPNLSVEHILPSKWEEHWPLPDGETPSSDEKLQAMFANEEDDSRIGQIVRRNRLLNTFGNLTVLTKPLNSSVRHGPYKDKRDALSDHSLLVLNREIIKSENWDEECIEERGRALFEAALGLWPYPG</sequence>
<dbReference type="Pfam" id="PF03235">
    <property type="entry name" value="GmrSD_N"/>
    <property type="match status" value="1"/>
</dbReference>
<feature type="domain" description="GmrSD restriction endonucleases C-terminal" evidence="2">
    <location>
        <begin position="496"/>
        <end position="657"/>
    </location>
</feature>
<reference evidence="3 4" key="1">
    <citation type="submission" date="2018-04" db="EMBL/GenBank/DDBJ databases">
        <title>Pelagivirga bohaiensis gen. nov., sp. nov., a bacterium isolated from the Bohai Sea.</title>
        <authorList>
            <person name="Ji X."/>
        </authorList>
    </citation>
    <scope>NUCLEOTIDE SEQUENCE [LARGE SCALE GENOMIC DNA]</scope>
    <source>
        <strain evidence="3 4">BH-SD19</strain>
    </source>
</reference>
<dbReference type="Proteomes" id="UP000244446">
    <property type="component" value="Unassembled WGS sequence"/>
</dbReference>
<accession>A0A2T7G541</accession>
<proteinExistence type="predicted"/>
<evidence type="ECO:0000313" key="3">
    <source>
        <dbReference type="EMBL" id="PVA09506.1"/>
    </source>
</evidence>
<dbReference type="Pfam" id="PF07510">
    <property type="entry name" value="GmrSD_C"/>
    <property type="match status" value="1"/>
</dbReference>
<dbReference type="AlphaFoldDB" id="A0A2T7G541"/>
<feature type="domain" description="GmrSD restriction endonucleases N-terminal" evidence="1">
    <location>
        <begin position="17"/>
        <end position="295"/>
    </location>
</feature>
<dbReference type="PANTHER" id="PTHR35149:SF2">
    <property type="entry name" value="DUF262 DOMAIN-CONTAINING PROTEIN"/>
    <property type="match status" value="1"/>
</dbReference>
<protein>
    <recommendedName>
        <fullName evidence="5">DUF262 domain-containing protein</fullName>
    </recommendedName>
</protein>
<dbReference type="InterPro" id="IPR011089">
    <property type="entry name" value="GmrSD_C"/>
</dbReference>
<gene>
    <name evidence="3" type="ORF">DC366_14075</name>
</gene>
<evidence type="ECO:0008006" key="5">
    <source>
        <dbReference type="Google" id="ProtNLM"/>
    </source>
</evidence>